<organism evidence="1 2">
    <name type="scientific">Flagellimonas pacifica</name>
    <dbReference type="NCBI Taxonomy" id="1247520"/>
    <lineage>
        <taxon>Bacteria</taxon>
        <taxon>Pseudomonadati</taxon>
        <taxon>Bacteroidota</taxon>
        <taxon>Flavobacteriia</taxon>
        <taxon>Flavobacteriales</taxon>
        <taxon>Flavobacteriaceae</taxon>
        <taxon>Flagellimonas</taxon>
    </lineage>
</organism>
<dbReference type="InterPro" id="IPR025335">
    <property type="entry name" value="DUF4241"/>
</dbReference>
<dbReference type="PROSITE" id="PS51257">
    <property type="entry name" value="PROKAR_LIPOPROTEIN"/>
    <property type="match status" value="1"/>
</dbReference>
<gene>
    <name evidence="1" type="ORF">SAMN06265377_0709</name>
</gene>
<evidence type="ECO:0000313" key="2">
    <source>
        <dbReference type="Proteomes" id="UP000219048"/>
    </source>
</evidence>
<name>A0A285MEA1_9FLAO</name>
<sequence length="281" mass="31881">MVGKACHILNVTTNLRRLFIIGIILSFLSCNLSGKKPESQKDKEMFGLFKKKTGKKTEVISHADYNLIFENKEVENTPIELLKIGDLNVPSGEIVVCDPLVYSDTPPLTKKVKPGKYPVKIYVAKTKDSGDRYAIAKLEFSNKKAEKWIMALRAEDDINELIDEADYFGFPVDAGLGGFYDFRSGQEYQKFESDFMKTNPEGNIYDDFFAAEFKKNAKDQNDPKDIGDWINFQLPNSELNITMFHSGYGDGTYPSYWGIDKEGEIVSLVIDFLVLLVPKYE</sequence>
<dbReference type="OrthoDB" id="9789980at2"/>
<reference evidence="2" key="1">
    <citation type="submission" date="2017-09" db="EMBL/GenBank/DDBJ databases">
        <authorList>
            <person name="Varghese N."/>
            <person name="Submissions S."/>
        </authorList>
    </citation>
    <scope>NUCLEOTIDE SEQUENCE [LARGE SCALE GENOMIC DNA]</scope>
    <source>
        <strain evidence="2">DSM 25885</strain>
    </source>
</reference>
<dbReference type="Proteomes" id="UP000219048">
    <property type="component" value="Unassembled WGS sequence"/>
</dbReference>
<protein>
    <recommendedName>
        <fullName evidence="3">DUF4241 domain-containing protein</fullName>
    </recommendedName>
</protein>
<evidence type="ECO:0000313" key="1">
    <source>
        <dbReference type="EMBL" id="SNY95043.1"/>
    </source>
</evidence>
<evidence type="ECO:0008006" key="3">
    <source>
        <dbReference type="Google" id="ProtNLM"/>
    </source>
</evidence>
<dbReference type="AlphaFoldDB" id="A0A285MEA1"/>
<dbReference type="EMBL" id="OBEH01000001">
    <property type="protein sequence ID" value="SNY95043.1"/>
    <property type="molecule type" value="Genomic_DNA"/>
</dbReference>
<proteinExistence type="predicted"/>
<accession>A0A285MEA1</accession>
<keyword evidence="2" id="KW-1185">Reference proteome</keyword>
<dbReference type="Pfam" id="PF14025">
    <property type="entry name" value="DUF4241"/>
    <property type="match status" value="1"/>
</dbReference>